<dbReference type="AlphaFoldDB" id="A0A9Q3PQ55"/>
<evidence type="ECO:0000313" key="3">
    <source>
        <dbReference type="Proteomes" id="UP000765509"/>
    </source>
</evidence>
<protein>
    <submittedName>
        <fullName evidence="2">Uncharacterized protein</fullName>
    </submittedName>
</protein>
<name>A0A9Q3PQ55_9BASI</name>
<sequence length="130" mass="14970">MEGISGENKSYSNIEHIDPRLIREELELEKTIENPIGGNDQNQAKDIPFCIEEGRLKMEFPHFNSTRKDIEFSSSKVQNIDEADVDEPTTENSINSLSQLKIKKELNQQKTLHPEDKSFGEAYNNFDIEK</sequence>
<proteinExistence type="predicted"/>
<reference evidence="2" key="1">
    <citation type="submission" date="2021-03" db="EMBL/GenBank/DDBJ databases">
        <title>Draft genome sequence of rust myrtle Austropuccinia psidii MF-1, a brazilian biotype.</title>
        <authorList>
            <person name="Quecine M.C."/>
            <person name="Pachon D.M.R."/>
            <person name="Bonatelli M.L."/>
            <person name="Correr F.H."/>
            <person name="Franceschini L.M."/>
            <person name="Leite T.F."/>
            <person name="Margarido G.R.A."/>
            <person name="Almeida C.A."/>
            <person name="Ferrarezi J.A."/>
            <person name="Labate C.A."/>
        </authorList>
    </citation>
    <scope>NUCLEOTIDE SEQUENCE</scope>
    <source>
        <strain evidence="2">MF-1</strain>
    </source>
</reference>
<comment type="caution">
    <text evidence="2">The sequence shown here is derived from an EMBL/GenBank/DDBJ whole genome shotgun (WGS) entry which is preliminary data.</text>
</comment>
<evidence type="ECO:0000256" key="1">
    <source>
        <dbReference type="SAM" id="MobiDB-lite"/>
    </source>
</evidence>
<dbReference type="Proteomes" id="UP000765509">
    <property type="component" value="Unassembled WGS sequence"/>
</dbReference>
<feature type="compositionally biased region" description="Basic and acidic residues" evidence="1">
    <location>
        <begin position="106"/>
        <end position="119"/>
    </location>
</feature>
<feature type="region of interest" description="Disordered" evidence="1">
    <location>
        <begin position="106"/>
        <end position="130"/>
    </location>
</feature>
<organism evidence="2 3">
    <name type="scientific">Austropuccinia psidii MF-1</name>
    <dbReference type="NCBI Taxonomy" id="1389203"/>
    <lineage>
        <taxon>Eukaryota</taxon>
        <taxon>Fungi</taxon>
        <taxon>Dikarya</taxon>
        <taxon>Basidiomycota</taxon>
        <taxon>Pucciniomycotina</taxon>
        <taxon>Pucciniomycetes</taxon>
        <taxon>Pucciniales</taxon>
        <taxon>Sphaerophragmiaceae</taxon>
        <taxon>Austropuccinia</taxon>
    </lineage>
</organism>
<evidence type="ECO:0000313" key="2">
    <source>
        <dbReference type="EMBL" id="MBW0568896.1"/>
    </source>
</evidence>
<gene>
    <name evidence="2" type="ORF">O181_108611</name>
</gene>
<accession>A0A9Q3PQ55</accession>
<dbReference type="EMBL" id="AVOT02083436">
    <property type="protein sequence ID" value="MBW0568896.1"/>
    <property type="molecule type" value="Genomic_DNA"/>
</dbReference>
<keyword evidence="3" id="KW-1185">Reference proteome</keyword>